<dbReference type="AlphaFoldDB" id="M7T3U2"/>
<reference evidence="3" key="1">
    <citation type="journal article" date="2013" name="Genome Announc.">
        <title>Draft genome sequence of the grapevine dieback fungus Eutypa lata UCR-EL1.</title>
        <authorList>
            <person name="Blanco-Ulate B."/>
            <person name="Rolshausen P.E."/>
            <person name="Cantu D."/>
        </authorList>
    </citation>
    <scope>NUCLEOTIDE SEQUENCE [LARGE SCALE GENOMIC DNA]</scope>
    <source>
        <strain evidence="3">UCR-EL1</strain>
    </source>
</reference>
<protein>
    <submittedName>
        <fullName evidence="2">Putative versicolorin reductase protein</fullName>
    </submittedName>
</protein>
<comment type="similarity">
    <text evidence="1">Belongs to the short-chain dehydrogenases/reductases (SDR) family.</text>
</comment>
<dbReference type="PRINTS" id="PR00081">
    <property type="entry name" value="GDHRDH"/>
</dbReference>
<evidence type="ECO:0000256" key="1">
    <source>
        <dbReference type="ARBA" id="ARBA00006484"/>
    </source>
</evidence>
<proteinExistence type="inferred from homology"/>
<dbReference type="InterPro" id="IPR002347">
    <property type="entry name" value="SDR_fam"/>
</dbReference>
<dbReference type="Proteomes" id="UP000012174">
    <property type="component" value="Unassembled WGS sequence"/>
</dbReference>
<dbReference type="OMA" id="DANSWHY"/>
<dbReference type="EMBL" id="KB707054">
    <property type="protein sequence ID" value="EMR64501.1"/>
    <property type="molecule type" value="Genomic_DNA"/>
</dbReference>
<dbReference type="HOGENOM" id="CLU_010194_47_12_1"/>
<keyword evidence="3" id="KW-1185">Reference proteome</keyword>
<evidence type="ECO:0000313" key="2">
    <source>
        <dbReference type="EMBL" id="EMR64501.1"/>
    </source>
</evidence>
<sequence>MAGIPNHALYAGSKAAVEGFARSFAVDGGPRRITCNAIAPGGVQTDMFDANSWHYVPGGSAGMPLDTIKDGLKKMCPLGRVGVPADIGKVVCLLVSEEGEWINGS</sequence>
<dbReference type="OrthoDB" id="47007at2759"/>
<gene>
    <name evidence="2" type="ORF">UCREL1_8536</name>
</gene>
<dbReference type="Pfam" id="PF13561">
    <property type="entry name" value="adh_short_C2"/>
    <property type="match status" value="1"/>
</dbReference>
<dbReference type="eggNOG" id="KOG0725">
    <property type="taxonomic scope" value="Eukaryota"/>
</dbReference>
<dbReference type="SUPFAM" id="SSF51735">
    <property type="entry name" value="NAD(P)-binding Rossmann-fold domains"/>
    <property type="match status" value="1"/>
</dbReference>
<dbReference type="PANTHER" id="PTHR42760:SF76">
    <property type="entry name" value="CHAIN OXIDOREDUCTASE_DEHYDROGENASE, PUTATIVE-RELATED"/>
    <property type="match status" value="1"/>
</dbReference>
<dbReference type="PANTHER" id="PTHR42760">
    <property type="entry name" value="SHORT-CHAIN DEHYDROGENASES/REDUCTASES FAMILY MEMBER"/>
    <property type="match status" value="1"/>
</dbReference>
<dbReference type="Gene3D" id="3.40.50.720">
    <property type="entry name" value="NAD(P)-binding Rossmann-like Domain"/>
    <property type="match status" value="1"/>
</dbReference>
<evidence type="ECO:0000313" key="3">
    <source>
        <dbReference type="Proteomes" id="UP000012174"/>
    </source>
</evidence>
<dbReference type="InterPro" id="IPR036291">
    <property type="entry name" value="NAD(P)-bd_dom_sf"/>
</dbReference>
<accession>M7T3U2</accession>
<dbReference type="GO" id="GO:0016616">
    <property type="term" value="F:oxidoreductase activity, acting on the CH-OH group of donors, NAD or NADP as acceptor"/>
    <property type="evidence" value="ECO:0007669"/>
    <property type="project" value="TreeGrafter"/>
</dbReference>
<organism evidence="2 3">
    <name type="scientific">Eutypa lata (strain UCR-EL1)</name>
    <name type="common">Grapevine dieback disease fungus</name>
    <name type="synonym">Eutypa armeniacae</name>
    <dbReference type="NCBI Taxonomy" id="1287681"/>
    <lineage>
        <taxon>Eukaryota</taxon>
        <taxon>Fungi</taxon>
        <taxon>Dikarya</taxon>
        <taxon>Ascomycota</taxon>
        <taxon>Pezizomycotina</taxon>
        <taxon>Sordariomycetes</taxon>
        <taxon>Xylariomycetidae</taxon>
        <taxon>Xylariales</taxon>
        <taxon>Diatrypaceae</taxon>
        <taxon>Eutypa</taxon>
    </lineage>
</organism>
<dbReference type="GO" id="GO:0006633">
    <property type="term" value="P:fatty acid biosynthetic process"/>
    <property type="evidence" value="ECO:0007669"/>
    <property type="project" value="TreeGrafter"/>
</dbReference>
<dbReference type="GO" id="GO:0048038">
    <property type="term" value="F:quinone binding"/>
    <property type="evidence" value="ECO:0007669"/>
    <property type="project" value="TreeGrafter"/>
</dbReference>
<name>M7T3U2_EUTLA</name>
<dbReference type="KEGG" id="ela:UCREL1_8536"/>